<reference evidence="2" key="1">
    <citation type="submission" date="2020-11" db="EMBL/GenBank/DDBJ databases">
        <authorList>
            <person name="Tran Van P."/>
        </authorList>
    </citation>
    <scope>NUCLEOTIDE SEQUENCE</scope>
</reference>
<evidence type="ECO:0000256" key="1">
    <source>
        <dbReference type="SAM" id="MobiDB-lite"/>
    </source>
</evidence>
<feature type="region of interest" description="Disordered" evidence="1">
    <location>
        <begin position="169"/>
        <end position="198"/>
    </location>
</feature>
<protein>
    <submittedName>
        <fullName evidence="2">(California timema) hypothetical protein</fullName>
    </submittedName>
</protein>
<dbReference type="EMBL" id="OE179855">
    <property type="protein sequence ID" value="CAD7569918.1"/>
    <property type="molecule type" value="Genomic_DNA"/>
</dbReference>
<evidence type="ECO:0000313" key="2">
    <source>
        <dbReference type="EMBL" id="CAD7569918.1"/>
    </source>
</evidence>
<accession>A0A7R9J041</accession>
<feature type="region of interest" description="Disordered" evidence="1">
    <location>
        <begin position="96"/>
        <end position="118"/>
    </location>
</feature>
<feature type="compositionally biased region" description="Polar residues" evidence="1">
    <location>
        <begin position="97"/>
        <end position="112"/>
    </location>
</feature>
<gene>
    <name evidence="2" type="ORF">TCMB3V08_LOCUS2639</name>
</gene>
<dbReference type="AlphaFoldDB" id="A0A7R9J041"/>
<proteinExistence type="predicted"/>
<sequence length="198" mass="20478">MKGCPSGGSDSFAWPRGTSNVSGRPRIESRADSRLKAPLSQLCQLESGGQSSCFGVGVYVVAHHVWRSDWKVKDMGRGWYIEGVIGGSFARPAQDGSMLTSRANSPDQSSLPAASPRESYGSCSKQAVAASLAARAKSILTWPAPRPIANNGVSAGWLPLQLGSVGTVVRDPEQSVSGTAKGVTQGEGGGESSDSVGL</sequence>
<organism evidence="2">
    <name type="scientific">Timema californicum</name>
    <name type="common">California timema</name>
    <name type="synonym">Walking stick</name>
    <dbReference type="NCBI Taxonomy" id="61474"/>
    <lineage>
        <taxon>Eukaryota</taxon>
        <taxon>Metazoa</taxon>
        <taxon>Ecdysozoa</taxon>
        <taxon>Arthropoda</taxon>
        <taxon>Hexapoda</taxon>
        <taxon>Insecta</taxon>
        <taxon>Pterygota</taxon>
        <taxon>Neoptera</taxon>
        <taxon>Polyneoptera</taxon>
        <taxon>Phasmatodea</taxon>
        <taxon>Timematodea</taxon>
        <taxon>Timematoidea</taxon>
        <taxon>Timematidae</taxon>
        <taxon>Timema</taxon>
    </lineage>
</organism>
<feature type="region of interest" description="Disordered" evidence="1">
    <location>
        <begin position="1"/>
        <end position="29"/>
    </location>
</feature>
<name>A0A7R9J041_TIMCA</name>